<dbReference type="NCBIfam" id="TIGR01720">
    <property type="entry name" value="NRPS-para261"/>
    <property type="match status" value="1"/>
</dbReference>
<evidence type="ECO:0000259" key="1">
    <source>
        <dbReference type="Pfam" id="PF00668"/>
    </source>
</evidence>
<sequence length="337" mass="35750">MPHHLVIDSVSWRILVPDFATAGAQIAAGTTPSLEPVGTSLRRWTDGLLEAAATPERVAELAVWERMLTGPDPLLGSRELDLRTDVVGTLERTRVDVPAPVTEALLGGTPGALDGEIGDVLAAALALAVAAWRRDRGVEASSTVVTLEGHGREESAVPGADLSRTVGWFTTMYPARLDLAGVDIADALRGGAGAADAVRAVRDQLSEIPDRGIGYGLLRYLNPDTSSVMRKWPEPQIVFNYIGRVSAAEVPEAVRGLDWLPDFESPVTGGFEKSAMPAQAVLDIQSVISETAEGLQLSAFMSFPPGILSAPEVDRFGQFWVAALTALVAQAEERSGH</sequence>
<feature type="domain" description="Condensation" evidence="1">
    <location>
        <begin position="3"/>
        <end position="247"/>
    </location>
</feature>
<evidence type="ECO:0000313" key="2">
    <source>
        <dbReference type="EMBL" id="GCE45124.1"/>
    </source>
</evidence>
<dbReference type="Gene3D" id="3.30.559.30">
    <property type="entry name" value="Nonribosomal peptide synthetase, condensation domain"/>
    <property type="match status" value="1"/>
</dbReference>
<dbReference type="EMBL" id="BHYM01000179">
    <property type="protein sequence ID" value="GCE45124.1"/>
    <property type="molecule type" value="Genomic_DNA"/>
</dbReference>
<dbReference type="PANTHER" id="PTHR45398">
    <property type="match status" value="1"/>
</dbReference>
<dbReference type="PANTHER" id="PTHR45398:SF1">
    <property type="entry name" value="ENZYME, PUTATIVE (JCVI)-RELATED"/>
    <property type="match status" value="1"/>
</dbReference>
<dbReference type="Gene3D" id="3.30.559.10">
    <property type="entry name" value="Chloramphenicol acetyltransferase-like domain"/>
    <property type="match status" value="1"/>
</dbReference>
<dbReference type="AlphaFoldDB" id="A0A402CNB1"/>
<dbReference type="InterPro" id="IPR010060">
    <property type="entry name" value="NRPS_synth"/>
</dbReference>
<comment type="caution">
    <text evidence="2">The sequence shown here is derived from an EMBL/GenBank/DDBJ whole genome shotgun (WGS) entry which is preliminary data.</text>
</comment>
<dbReference type="GO" id="GO:0008610">
    <property type="term" value="P:lipid biosynthetic process"/>
    <property type="evidence" value="ECO:0007669"/>
    <property type="project" value="UniProtKB-ARBA"/>
</dbReference>
<reference evidence="2 3" key="1">
    <citation type="submission" date="2018-11" db="EMBL/GenBank/DDBJ databases">
        <title>Microbial catabolism of amino acid.</title>
        <authorList>
            <person name="Hibi M."/>
            <person name="Ogawa J."/>
        </authorList>
    </citation>
    <scope>NUCLEOTIDE SEQUENCE [LARGE SCALE GENOMIC DNA]</scope>
    <source>
        <strain evidence="2 3">C31-06</strain>
    </source>
</reference>
<evidence type="ECO:0000313" key="3">
    <source>
        <dbReference type="Proteomes" id="UP000287519"/>
    </source>
</evidence>
<protein>
    <submittedName>
        <fullName evidence="2">Non-ribosomal peptide synthetase</fullName>
    </submittedName>
</protein>
<dbReference type="Pfam" id="PF00668">
    <property type="entry name" value="Condensation"/>
    <property type="match status" value="1"/>
</dbReference>
<dbReference type="SUPFAM" id="SSF52777">
    <property type="entry name" value="CoA-dependent acyltransferases"/>
    <property type="match status" value="2"/>
</dbReference>
<dbReference type="Proteomes" id="UP000287519">
    <property type="component" value="Unassembled WGS sequence"/>
</dbReference>
<organism evidence="2 3">
    <name type="scientific">Rhodococcus wratislaviensis</name>
    <name type="common">Tsukamurella wratislaviensis</name>
    <dbReference type="NCBI Taxonomy" id="44752"/>
    <lineage>
        <taxon>Bacteria</taxon>
        <taxon>Bacillati</taxon>
        <taxon>Actinomycetota</taxon>
        <taxon>Actinomycetes</taxon>
        <taxon>Mycobacteriales</taxon>
        <taxon>Nocardiaceae</taxon>
        <taxon>Rhodococcus</taxon>
    </lineage>
</organism>
<name>A0A402CNB1_RHOWR</name>
<accession>A0A402CNB1</accession>
<gene>
    <name evidence="2" type="ORF">Rhow_001309</name>
</gene>
<keyword evidence="3" id="KW-1185">Reference proteome</keyword>
<dbReference type="RefSeq" id="WP_192582203.1">
    <property type="nucleotide sequence ID" value="NZ_BHYM01000179.1"/>
</dbReference>
<dbReference type="GO" id="GO:0003824">
    <property type="term" value="F:catalytic activity"/>
    <property type="evidence" value="ECO:0007669"/>
    <property type="project" value="InterPro"/>
</dbReference>
<dbReference type="InterPro" id="IPR023213">
    <property type="entry name" value="CAT-like_dom_sf"/>
</dbReference>
<dbReference type="InterPro" id="IPR001242">
    <property type="entry name" value="Condensation_dom"/>
</dbReference>
<proteinExistence type="predicted"/>